<organism evidence="1 2">
    <name type="scientific">Platanthera guangdongensis</name>
    <dbReference type="NCBI Taxonomy" id="2320717"/>
    <lineage>
        <taxon>Eukaryota</taxon>
        <taxon>Viridiplantae</taxon>
        <taxon>Streptophyta</taxon>
        <taxon>Embryophyta</taxon>
        <taxon>Tracheophyta</taxon>
        <taxon>Spermatophyta</taxon>
        <taxon>Magnoliopsida</taxon>
        <taxon>Liliopsida</taxon>
        <taxon>Asparagales</taxon>
        <taxon>Orchidaceae</taxon>
        <taxon>Orchidoideae</taxon>
        <taxon>Orchideae</taxon>
        <taxon>Orchidinae</taxon>
        <taxon>Platanthera</taxon>
    </lineage>
</organism>
<evidence type="ECO:0000313" key="1">
    <source>
        <dbReference type="EMBL" id="KAK8962563.1"/>
    </source>
</evidence>
<dbReference type="EMBL" id="JBBWWR010000008">
    <property type="protein sequence ID" value="KAK8962563.1"/>
    <property type="molecule type" value="Genomic_DNA"/>
</dbReference>
<evidence type="ECO:0000313" key="2">
    <source>
        <dbReference type="Proteomes" id="UP001412067"/>
    </source>
</evidence>
<protein>
    <submittedName>
        <fullName evidence="1">Uncharacterized protein</fullName>
    </submittedName>
</protein>
<keyword evidence="2" id="KW-1185">Reference proteome</keyword>
<sequence>MPPLPTPLLPRHLFFLISSRASHPVMKTGGVEDLCMAEADPSSLNISSSLIQVIAAYLLRAGINNGELPDSDKH</sequence>
<reference evidence="1 2" key="1">
    <citation type="journal article" date="2022" name="Nat. Plants">
        <title>Genomes of leafy and leafless Platanthera orchids illuminate the evolution of mycoheterotrophy.</title>
        <authorList>
            <person name="Li M.H."/>
            <person name="Liu K.W."/>
            <person name="Li Z."/>
            <person name="Lu H.C."/>
            <person name="Ye Q.L."/>
            <person name="Zhang D."/>
            <person name="Wang J.Y."/>
            <person name="Li Y.F."/>
            <person name="Zhong Z.M."/>
            <person name="Liu X."/>
            <person name="Yu X."/>
            <person name="Liu D.K."/>
            <person name="Tu X.D."/>
            <person name="Liu B."/>
            <person name="Hao Y."/>
            <person name="Liao X.Y."/>
            <person name="Jiang Y.T."/>
            <person name="Sun W.H."/>
            <person name="Chen J."/>
            <person name="Chen Y.Q."/>
            <person name="Ai Y."/>
            <person name="Zhai J.W."/>
            <person name="Wu S.S."/>
            <person name="Zhou Z."/>
            <person name="Hsiao Y.Y."/>
            <person name="Wu W.L."/>
            <person name="Chen Y.Y."/>
            <person name="Lin Y.F."/>
            <person name="Hsu J.L."/>
            <person name="Li C.Y."/>
            <person name="Wang Z.W."/>
            <person name="Zhao X."/>
            <person name="Zhong W.Y."/>
            <person name="Ma X.K."/>
            <person name="Ma L."/>
            <person name="Huang J."/>
            <person name="Chen G.Z."/>
            <person name="Huang M.Z."/>
            <person name="Huang L."/>
            <person name="Peng D.H."/>
            <person name="Luo Y.B."/>
            <person name="Zou S.Q."/>
            <person name="Chen S.P."/>
            <person name="Lan S."/>
            <person name="Tsai W.C."/>
            <person name="Van de Peer Y."/>
            <person name="Liu Z.J."/>
        </authorList>
    </citation>
    <scope>NUCLEOTIDE SEQUENCE [LARGE SCALE GENOMIC DNA]</scope>
    <source>
        <strain evidence="1">Lor288</strain>
    </source>
</reference>
<accession>A0ABR2MEH7</accession>
<dbReference type="Proteomes" id="UP001412067">
    <property type="component" value="Unassembled WGS sequence"/>
</dbReference>
<gene>
    <name evidence="1" type="ORF">KSP40_PGU022190</name>
</gene>
<comment type="caution">
    <text evidence="1">The sequence shown here is derived from an EMBL/GenBank/DDBJ whole genome shotgun (WGS) entry which is preliminary data.</text>
</comment>
<proteinExistence type="predicted"/>
<name>A0ABR2MEH7_9ASPA</name>